<protein>
    <submittedName>
        <fullName evidence="1">Uncharacterized protein</fullName>
    </submittedName>
</protein>
<organism evidence="1 2">
    <name type="scientific">Camellia lanceoleosa</name>
    <dbReference type="NCBI Taxonomy" id="1840588"/>
    <lineage>
        <taxon>Eukaryota</taxon>
        <taxon>Viridiplantae</taxon>
        <taxon>Streptophyta</taxon>
        <taxon>Embryophyta</taxon>
        <taxon>Tracheophyta</taxon>
        <taxon>Spermatophyta</taxon>
        <taxon>Magnoliopsida</taxon>
        <taxon>eudicotyledons</taxon>
        <taxon>Gunneridae</taxon>
        <taxon>Pentapetalae</taxon>
        <taxon>asterids</taxon>
        <taxon>Ericales</taxon>
        <taxon>Theaceae</taxon>
        <taxon>Camellia</taxon>
    </lineage>
</organism>
<evidence type="ECO:0000313" key="1">
    <source>
        <dbReference type="EMBL" id="KAI8021408.1"/>
    </source>
</evidence>
<comment type="caution">
    <text evidence="1">The sequence shown here is derived from an EMBL/GenBank/DDBJ whole genome shotgun (WGS) entry which is preliminary data.</text>
</comment>
<name>A0ACC0I761_9ERIC</name>
<gene>
    <name evidence="1" type="ORF">LOK49_LG03G02487</name>
</gene>
<proteinExistence type="predicted"/>
<evidence type="ECO:0000313" key="2">
    <source>
        <dbReference type="Proteomes" id="UP001060215"/>
    </source>
</evidence>
<reference evidence="1 2" key="1">
    <citation type="journal article" date="2022" name="Plant J.">
        <title>Chromosome-level genome of Camellia lanceoleosa provides a valuable resource for understanding genome evolution and self-incompatibility.</title>
        <authorList>
            <person name="Gong W."/>
            <person name="Xiao S."/>
            <person name="Wang L."/>
            <person name="Liao Z."/>
            <person name="Chang Y."/>
            <person name="Mo W."/>
            <person name="Hu G."/>
            <person name="Li W."/>
            <person name="Zhao G."/>
            <person name="Zhu H."/>
            <person name="Hu X."/>
            <person name="Ji K."/>
            <person name="Xiang X."/>
            <person name="Song Q."/>
            <person name="Yuan D."/>
            <person name="Jin S."/>
            <person name="Zhang L."/>
        </authorList>
    </citation>
    <scope>NUCLEOTIDE SEQUENCE [LARGE SCALE GENOMIC DNA]</scope>
    <source>
        <strain evidence="1">SQ_2022a</strain>
    </source>
</reference>
<sequence length="221" mass="23251">MACWSAENATKAYLKALRMGKRGKEPDVAEFISAMAAGNNAQLMVIACAAIAGSTTLAMIAAAHQTGGRVVCILTGHDKLKPSQIALGHYVHFVELVIGKAQTLLLNEFKGADFVLIDCNLDDHNEVSLVAQKGVNHGGGLVVGYNALGKGQWLSEFNTHFLPIGEGLLVSRIGAGAGAGGGRFGGGGGKKSHWVVKVDEGTGEEHVYRIKTSTQRREIEA</sequence>
<accession>A0ACC0I761</accession>
<dbReference type="Proteomes" id="UP001060215">
    <property type="component" value="Chromosome 6"/>
</dbReference>
<dbReference type="EMBL" id="CM045763">
    <property type="protein sequence ID" value="KAI8021408.1"/>
    <property type="molecule type" value="Genomic_DNA"/>
</dbReference>
<keyword evidence="2" id="KW-1185">Reference proteome</keyword>